<dbReference type="RefSeq" id="WP_270045220.1">
    <property type="nucleotide sequence ID" value="NZ_JAPDOD010000055.1"/>
</dbReference>
<proteinExistence type="predicted"/>
<feature type="region of interest" description="Disordered" evidence="1">
    <location>
        <begin position="296"/>
        <end position="321"/>
    </location>
</feature>
<gene>
    <name evidence="2" type="ORF">OM076_37185</name>
</gene>
<organism evidence="2 3">
    <name type="scientific">Solirubrobacter ginsenosidimutans</name>
    <dbReference type="NCBI Taxonomy" id="490573"/>
    <lineage>
        <taxon>Bacteria</taxon>
        <taxon>Bacillati</taxon>
        <taxon>Actinomycetota</taxon>
        <taxon>Thermoleophilia</taxon>
        <taxon>Solirubrobacterales</taxon>
        <taxon>Solirubrobacteraceae</taxon>
        <taxon>Solirubrobacter</taxon>
    </lineage>
</organism>
<protein>
    <submittedName>
        <fullName evidence="2">Uncharacterized protein</fullName>
    </submittedName>
</protein>
<keyword evidence="3" id="KW-1185">Reference proteome</keyword>
<name>A0A9X3S4L4_9ACTN</name>
<dbReference type="AlphaFoldDB" id="A0A9X3S4L4"/>
<evidence type="ECO:0000256" key="1">
    <source>
        <dbReference type="SAM" id="MobiDB-lite"/>
    </source>
</evidence>
<dbReference type="EMBL" id="JAPDOD010000055">
    <property type="protein sequence ID" value="MDA0165959.1"/>
    <property type="molecule type" value="Genomic_DNA"/>
</dbReference>
<dbReference type="Proteomes" id="UP001149140">
    <property type="component" value="Unassembled WGS sequence"/>
</dbReference>
<reference evidence="2" key="1">
    <citation type="submission" date="2022-10" db="EMBL/GenBank/DDBJ databases">
        <title>The WGS of Solirubrobacter ginsenosidimutans DSM 21036.</title>
        <authorList>
            <person name="Jiang Z."/>
        </authorList>
    </citation>
    <scope>NUCLEOTIDE SEQUENCE</scope>
    <source>
        <strain evidence="2">DSM 21036</strain>
    </source>
</reference>
<evidence type="ECO:0000313" key="2">
    <source>
        <dbReference type="EMBL" id="MDA0165959.1"/>
    </source>
</evidence>
<comment type="caution">
    <text evidence="2">The sequence shown here is derived from an EMBL/GenBank/DDBJ whole genome shotgun (WGS) entry which is preliminary data.</text>
</comment>
<sequence>MAEHESVQPAQAPAAPVVATPGPASPALGLGLGPPASFGQWDPAARARYAGALQAGYGNQHVARMATVARTPPVELNPGNLEVPTEIGQEYAVDAEVEEMCARVVRGELSAAEAEAQLAQSAAARAAAAEGAAAGQGAAGAIQTVARALANIGKSGPAMVGVFGAYVTIKATLATLEDAAEERRVGDAIVAATDGYVAGFMAGVGWNMAGGDPAWFADGQAKGTAAKDALVAKAKADPVLAKYDIGPDEVLVQIRDKREAFHSELYASVKPQIASLYLKKWRENLGWATKTFTNEEEGGERRIRTRAGMPDTGQLPEPKLQ</sequence>
<accession>A0A9X3S4L4</accession>
<evidence type="ECO:0000313" key="3">
    <source>
        <dbReference type="Proteomes" id="UP001149140"/>
    </source>
</evidence>